<feature type="transmembrane region" description="Helical" evidence="2">
    <location>
        <begin position="185"/>
        <end position="207"/>
    </location>
</feature>
<feature type="chain" id="PRO_5045200115" evidence="3">
    <location>
        <begin position="16"/>
        <end position="398"/>
    </location>
</feature>
<organism evidence="4 5">
    <name type="scientific">Blattamonas nauphoetae</name>
    <dbReference type="NCBI Taxonomy" id="2049346"/>
    <lineage>
        <taxon>Eukaryota</taxon>
        <taxon>Metamonada</taxon>
        <taxon>Preaxostyla</taxon>
        <taxon>Oxymonadida</taxon>
        <taxon>Blattamonas</taxon>
    </lineage>
</organism>
<feature type="signal peptide" evidence="3">
    <location>
        <begin position="1"/>
        <end position="15"/>
    </location>
</feature>
<evidence type="ECO:0000256" key="2">
    <source>
        <dbReference type="SAM" id="Phobius"/>
    </source>
</evidence>
<gene>
    <name evidence="4" type="ORF">BLNAU_14631</name>
</gene>
<keyword evidence="2" id="KW-1133">Transmembrane helix</keyword>
<name>A0ABQ9XG41_9EUKA</name>
<accession>A0ABQ9XG41</accession>
<feature type="compositionally biased region" description="Basic and acidic residues" evidence="1">
    <location>
        <begin position="241"/>
        <end position="250"/>
    </location>
</feature>
<feature type="region of interest" description="Disordered" evidence="1">
    <location>
        <begin position="342"/>
        <end position="398"/>
    </location>
</feature>
<keyword evidence="5" id="KW-1185">Reference proteome</keyword>
<feature type="region of interest" description="Disordered" evidence="1">
    <location>
        <begin position="241"/>
        <end position="289"/>
    </location>
</feature>
<keyword evidence="2" id="KW-0472">Membrane</keyword>
<keyword evidence="3" id="KW-0732">Signal</keyword>
<keyword evidence="2" id="KW-0812">Transmembrane</keyword>
<sequence length="398" mass="46187">MTFFILVLSFPTIFATHFPRCHSVIQEDVWKRKVFACTVKPPPRNSTETFTRFKLSFYVQSQRKYFKDRFKYQVFYGPGVEGLTDNRVWKTHPPYVNEWFTCSRKEVPYDQSDPDSMKIETAYCAVDVFVDNANLFFDAKLGMMFHVDNESISYDLPPKELLEPRKPTPDDRYRRPSPGAQAFKLIGQVLLLIIIISGLVFGIGIYITRSCSKLWMDPREYRQRNMSEKEKILSSLRKGERIREKQKEIQESGGSLDPLNSADDLLLSSSSDSETSLDDIPSPDLDRRTRPLLSSGLRFGQDSTVEDDVAQLERELERQFELRRAREAERENLLWSVRAGARVRPKATNRRNPRAYAQQNDRNEESPSVNTNSSTDSDDDLNPLLPQANLHEVLRRRR</sequence>
<evidence type="ECO:0000313" key="4">
    <source>
        <dbReference type="EMBL" id="KAK2950390.1"/>
    </source>
</evidence>
<proteinExistence type="predicted"/>
<evidence type="ECO:0000313" key="5">
    <source>
        <dbReference type="Proteomes" id="UP001281761"/>
    </source>
</evidence>
<reference evidence="4 5" key="1">
    <citation type="journal article" date="2022" name="bioRxiv">
        <title>Genomics of Preaxostyla Flagellates Illuminates Evolutionary Transitions and the Path Towards Mitochondrial Loss.</title>
        <authorList>
            <person name="Novak L.V.F."/>
            <person name="Treitli S.C."/>
            <person name="Pyrih J."/>
            <person name="Halakuc P."/>
            <person name="Pipaliya S.V."/>
            <person name="Vacek V."/>
            <person name="Brzon O."/>
            <person name="Soukal P."/>
            <person name="Eme L."/>
            <person name="Dacks J.B."/>
            <person name="Karnkowska A."/>
            <person name="Elias M."/>
            <person name="Hampl V."/>
        </authorList>
    </citation>
    <scope>NUCLEOTIDE SEQUENCE [LARGE SCALE GENOMIC DNA]</scope>
    <source>
        <strain evidence="4">NAU3</strain>
        <tissue evidence="4">Gut</tissue>
    </source>
</reference>
<protein>
    <submittedName>
        <fullName evidence="4">Uncharacterized protein</fullName>
    </submittedName>
</protein>
<dbReference type="EMBL" id="JARBJD010000136">
    <property type="protein sequence ID" value="KAK2950390.1"/>
    <property type="molecule type" value="Genomic_DNA"/>
</dbReference>
<feature type="compositionally biased region" description="Basic residues" evidence="1">
    <location>
        <begin position="342"/>
        <end position="353"/>
    </location>
</feature>
<evidence type="ECO:0000256" key="3">
    <source>
        <dbReference type="SAM" id="SignalP"/>
    </source>
</evidence>
<feature type="compositionally biased region" description="Low complexity" evidence="1">
    <location>
        <begin position="366"/>
        <end position="375"/>
    </location>
</feature>
<comment type="caution">
    <text evidence="4">The sequence shown here is derived from an EMBL/GenBank/DDBJ whole genome shotgun (WGS) entry which is preliminary data.</text>
</comment>
<dbReference type="Proteomes" id="UP001281761">
    <property type="component" value="Unassembled WGS sequence"/>
</dbReference>
<evidence type="ECO:0000256" key="1">
    <source>
        <dbReference type="SAM" id="MobiDB-lite"/>
    </source>
</evidence>
<feature type="compositionally biased region" description="Low complexity" evidence="1">
    <location>
        <begin position="255"/>
        <end position="274"/>
    </location>
</feature>